<evidence type="ECO:0008006" key="6">
    <source>
        <dbReference type="Google" id="ProtNLM"/>
    </source>
</evidence>
<sequence>MTVGTPDLRLSVVLALSRAEVAVITARPEDTVRTLKKRVRDAEGTAPAEQRLLSGSRVLSNGQTVADAGLCGGCVVQLIRLPPVQRAGARTGGRVIVAHAAGVHADVDSSSEPTDDDVDAYAERLGMDPDADGDLLWIARDGLKAPLEHPWRALGAPNRQFFYFNFETGQTSWEHPVDDTQRSMYQKLKAAKDASQPWSTPGQALGADGVPRESTIWQ</sequence>
<dbReference type="EMBL" id="HBGW01020197">
    <property type="protein sequence ID" value="CAD9531624.1"/>
    <property type="molecule type" value="Transcribed_RNA"/>
</dbReference>
<dbReference type="SUPFAM" id="SSF51045">
    <property type="entry name" value="WW domain"/>
    <property type="match status" value="1"/>
</dbReference>
<dbReference type="PANTHER" id="PTHR21715:SF0">
    <property type="entry name" value="RH04127P"/>
    <property type="match status" value="1"/>
</dbReference>
<name>A0A6U6JI26_9DINO</name>
<protein>
    <recommendedName>
        <fullName evidence="6">Ubiquitin-like domain-containing protein</fullName>
    </recommendedName>
</protein>
<dbReference type="PROSITE" id="PS50053">
    <property type="entry name" value="UBIQUITIN_2"/>
    <property type="match status" value="1"/>
</dbReference>
<proteinExistence type="predicted"/>
<dbReference type="SUPFAM" id="SSF54236">
    <property type="entry name" value="Ubiquitin-like"/>
    <property type="match status" value="1"/>
</dbReference>
<dbReference type="SMART" id="SM00456">
    <property type="entry name" value="WW"/>
    <property type="match status" value="1"/>
</dbReference>
<reference evidence="5" key="1">
    <citation type="submission" date="2021-01" db="EMBL/GenBank/DDBJ databases">
        <authorList>
            <person name="Corre E."/>
            <person name="Pelletier E."/>
            <person name="Niang G."/>
            <person name="Scheremetjew M."/>
            <person name="Finn R."/>
            <person name="Kale V."/>
            <person name="Holt S."/>
            <person name="Cochrane G."/>
            <person name="Meng A."/>
            <person name="Brown T."/>
            <person name="Cohen L."/>
        </authorList>
    </citation>
    <scope>NUCLEOTIDE SEQUENCE</scope>
    <source>
        <strain evidence="5">RCC3387</strain>
    </source>
</reference>
<evidence type="ECO:0000259" key="3">
    <source>
        <dbReference type="PROSITE" id="PS50053"/>
    </source>
</evidence>
<accession>A0A6U6JI26</accession>
<dbReference type="InterPro" id="IPR053233">
    <property type="entry name" value="ABRA-related"/>
</dbReference>
<dbReference type="PROSITE" id="PS01159">
    <property type="entry name" value="WW_DOMAIN_1"/>
    <property type="match status" value="1"/>
</dbReference>
<feature type="domain" description="WW" evidence="2">
    <location>
        <begin position="145"/>
        <end position="178"/>
    </location>
</feature>
<dbReference type="Pfam" id="PF00240">
    <property type="entry name" value="ubiquitin"/>
    <property type="match status" value="1"/>
</dbReference>
<dbReference type="InterPro" id="IPR000626">
    <property type="entry name" value="Ubiquitin-like_dom"/>
</dbReference>
<dbReference type="InterPro" id="IPR001202">
    <property type="entry name" value="WW_dom"/>
</dbReference>
<dbReference type="InterPro" id="IPR036020">
    <property type="entry name" value="WW_dom_sf"/>
</dbReference>
<dbReference type="InterPro" id="IPR029071">
    <property type="entry name" value="Ubiquitin-like_domsf"/>
</dbReference>
<dbReference type="PROSITE" id="PS50020">
    <property type="entry name" value="WW_DOMAIN_2"/>
    <property type="match status" value="1"/>
</dbReference>
<dbReference type="Gene3D" id="3.30.1470.10">
    <property type="entry name" value="Photosystem I PsaD, reaction center subunit II"/>
    <property type="match status" value="1"/>
</dbReference>
<feature type="region of interest" description="Disordered" evidence="1">
    <location>
        <begin position="192"/>
        <end position="218"/>
    </location>
</feature>
<evidence type="ECO:0000313" key="4">
    <source>
        <dbReference type="EMBL" id="CAD9531624.1"/>
    </source>
</evidence>
<feature type="domain" description="Ubiquitin-like" evidence="3">
    <location>
        <begin position="10"/>
        <end position="79"/>
    </location>
</feature>
<dbReference type="Gene3D" id="3.10.20.90">
    <property type="entry name" value="Phosphatidylinositol 3-kinase Catalytic Subunit, Chain A, domain 1"/>
    <property type="match status" value="1"/>
</dbReference>
<dbReference type="SMART" id="SM00213">
    <property type="entry name" value="UBQ"/>
    <property type="match status" value="1"/>
</dbReference>
<gene>
    <name evidence="4" type="ORF">BRAN1462_LOCUS12787</name>
    <name evidence="5" type="ORF">BRAN1462_LOCUS12788</name>
</gene>
<dbReference type="AlphaFoldDB" id="A0A6U6JI26"/>
<dbReference type="CDD" id="cd00201">
    <property type="entry name" value="WW"/>
    <property type="match status" value="1"/>
</dbReference>
<dbReference type="Pfam" id="PF00397">
    <property type="entry name" value="WW"/>
    <property type="match status" value="1"/>
</dbReference>
<evidence type="ECO:0000256" key="1">
    <source>
        <dbReference type="SAM" id="MobiDB-lite"/>
    </source>
</evidence>
<dbReference type="EMBL" id="HBGW01020198">
    <property type="protein sequence ID" value="CAD9531627.1"/>
    <property type="molecule type" value="Transcribed_RNA"/>
</dbReference>
<evidence type="ECO:0000313" key="5">
    <source>
        <dbReference type="EMBL" id="CAD9531627.1"/>
    </source>
</evidence>
<dbReference type="CDD" id="cd17039">
    <property type="entry name" value="Ubl_ubiquitin_like"/>
    <property type="match status" value="1"/>
</dbReference>
<dbReference type="PANTHER" id="PTHR21715">
    <property type="entry name" value="RH04127P"/>
    <property type="match status" value="1"/>
</dbReference>
<organism evidence="5">
    <name type="scientific">Zooxanthella nutricula</name>
    <dbReference type="NCBI Taxonomy" id="1333877"/>
    <lineage>
        <taxon>Eukaryota</taxon>
        <taxon>Sar</taxon>
        <taxon>Alveolata</taxon>
        <taxon>Dinophyceae</taxon>
        <taxon>Peridiniales</taxon>
        <taxon>Peridiniales incertae sedis</taxon>
        <taxon>Zooxanthella</taxon>
    </lineage>
</organism>
<evidence type="ECO:0000259" key="2">
    <source>
        <dbReference type="PROSITE" id="PS50020"/>
    </source>
</evidence>